<evidence type="ECO:0000256" key="2">
    <source>
        <dbReference type="ARBA" id="ARBA00022729"/>
    </source>
</evidence>
<keyword evidence="2" id="KW-0732">Signal</keyword>
<comment type="caution">
    <text evidence="6">The sequence shown here is derived from an EMBL/GenBank/DDBJ whole genome shotgun (WGS) entry which is preliminary data.</text>
</comment>
<dbReference type="PROSITE" id="PS00523">
    <property type="entry name" value="SULFATASE_1"/>
    <property type="match status" value="1"/>
</dbReference>
<proteinExistence type="inferred from homology"/>
<dbReference type="CDD" id="cd16031">
    <property type="entry name" value="G6S_like"/>
    <property type="match status" value="1"/>
</dbReference>
<dbReference type="Gene3D" id="3.40.720.10">
    <property type="entry name" value="Alkaline Phosphatase, subunit A"/>
    <property type="match status" value="1"/>
</dbReference>
<dbReference type="RefSeq" id="WP_344742035.1">
    <property type="nucleotide sequence ID" value="NZ_BAABAY010000007.1"/>
</dbReference>
<organism evidence="6 7">
    <name type="scientific">Gaetbulibacter aestuarii</name>
    <dbReference type="NCBI Taxonomy" id="1502358"/>
    <lineage>
        <taxon>Bacteria</taxon>
        <taxon>Pseudomonadati</taxon>
        <taxon>Bacteroidota</taxon>
        <taxon>Flavobacteriia</taxon>
        <taxon>Flavobacteriales</taxon>
        <taxon>Flavobacteriaceae</taxon>
        <taxon>Gaetbulibacter</taxon>
    </lineage>
</organism>
<dbReference type="PANTHER" id="PTHR43108">
    <property type="entry name" value="N-ACETYLGLUCOSAMINE-6-SULFATASE FAMILY MEMBER"/>
    <property type="match status" value="1"/>
</dbReference>
<feature type="domain" description="Sulfatase N-terminal" evidence="5">
    <location>
        <begin position="32"/>
        <end position="372"/>
    </location>
</feature>
<name>A0ABW7N1T4_9FLAO</name>
<dbReference type="InterPro" id="IPR000917">
    <property type="entry name" value="Sulfatase_N"/>
</dbReference>
<protein>
    <submittedName>
        <fullName evidence="6">Sulfatase</fullName>
    </submittedName>
</protein>
<keyword evidence="3" id="KW-0378">Hydrolase</keyword>
<dbReference type="PANTHER" id="PTHR43108:SF6">
    <property type="entry name" value="N-SULPHOGLUCOSAMINE SULPHOHYDROLASE"/>
    <property type="match status" value="1"/>
</dbReference>
<dbReference type="Pfam" id="PF00884">
    <property type="entry name" value="Sulfatase"/>
    <property type="match status" value="1"/>
</dbReference>
<gene>
    <name evidence="6" type="ORF">V8G58_13360</name>
</gene>
<dbReference type="InterPro" id="IPR024607">
    <property type="entry name" value="Sulfatase_CS"/>
</dbReference>
<evidence type="ECO:0000259" key="5">
    <source>
        <dbReference type="Pfam" id="PF00884"/>
    </source>
</evidence>
<evidence type="ECO:0000256" key="4">
    <source>
        <dbReference type="ARBA" id="ARBA00023180"/>
    </source>
</evidence>
<evidence type="ECO:0000313" key="6">
    <source>
        <dbReference type="EMBL" id="MFH6772925.1"/>
    </source>
</evidence>
<evidence type="ECO:0000256" key="1">
    <source>
        <dbReference type="ARBA" id="ARBA00008779"/>
    </source>
</evidence>
<comment type="similarity">
    <text evidence="1">Belongs to the sulfatase family.</text>
</comment>
<dbReference type="PROSITE" id="PS51257">
    <property type="entry name" value="PROKAR_LIPOPROTEIN"/>
    <property type="match status" value="1"/>
</dbReference>
<dbReference type="SUPFAM" id="SSF53649">
    <property type="entry name" value="Alkaline phosphatase-like"/>
    <property type="match status" value="1"/>
</dbReference>
<evidence type="ECO:0000256" key="3">
    <source>
        <dbReference type="ARBA" id="ARBA00022801"/>
    </source>
</evidence>
<keyword evidence="7" id="KW-1185">Reference proteome</keyword>
<sequence>MKKIKFTKALIMGLACFSLMTSCQKKEEKKRPNFLFILIDDQPYDALQSSNRYPFLKTPNMQRLQDEGMTFKNFFVTQSICSPSRASFLTGVYPHIHGVNQNNKYVDPDWKDYEPYSVYLQQAGYQTAHIGKIHMAHFHGKKHIRPGFDYWYSFIGQGEYFDPKVNDNGKEYQEKGYITDILTEKAVDWLEHKRDPNKPFSLNLWHKAVHEDHSPAPRHDGMYKNDSLPTPPYDTHLENFAGKPEWQRIKAWDSKWKDYVHTDTIAPRPWPIKGYKFKKLLECLGAVDESVGRILAELDKLGELENTVIIYSSDNGYFMGEHTYWDKRIAYEPSMRIPMIIRYPKMIKPHTSTDKLGLNIDIAPTILDLAGIEKPDYMQGESMVPLFDTTKEDNDWRKSFMFEYYVDDAYPYAGPNMLAIRTDKYKLVDDFLKDDIDELYDLENDPGEMHNLINDPSYDEVEKELRSKLDSLKVKYNYNPDRDWWLRTQIPKNKKD</sequence>
<accession>A0ABW7N1T4</accession>
<dbReference type="EMBL" id="JBAWKB010000005">
    <property type="protein sequence ID" value="MFH6772925.1"/>
    <property type="molecule type" value="Genomic_DNA"/>
</dbReference>
<dbReference type="InterPro" id="IPR017850">
    <property type="entry name" value="Alkaline_phosphatase_core_sf"/>
</dbReference>
<reference evidence="6 7" key="1">
    <citation type="submission" date="2024-02" db="EMBL/GenBank/DDBJ databases">
        <title>A Gaetbulibacter species isolated from tidal flats and genomic insights of their niches.</title>
        <authorList>
            <person name="Ye Y."/>
        </authorList>
    </citation>
    <scope>NUCLEOTIDE SEQUENCE [LARGE SCALE GENOMIC DNA]</scope>
    <source>
        <strain evidence="6 7">KYW382</strain>
    </source>
</reference>
<dbReference type="Proteomes" id="UP001610100">
    <property type="component" value="Unassembled WGS sequence"/>
</dbReference>
<evidence type="ECO:0000313" key="7">
    <source>
        <dbReference type="Proteomes" id="UP001610100"/>
    </source>
</evidence>
<keyword evidence="4" id="KW-0325">Glycoprotein</keyword>